<dbReference type="Proteomes" id="UP000189818">
    <property type="component" value="Unassembled WGS sequence"/>
</dbReference>
<evidence type="ECO:0008006" key="8">
    <source>
        <dbReference type="Google" id="ProtNLM"/>
    </source>
</evidence>
<comment type="subcellular location">
    <subcellularLocation>
        <location evidence="1">Membrane</location>
        <topology evidence="1">Single-pass membrane protein</topology>
    </subcellularLocation>
</comment>
<dbReference type="EMBL" id="FUYM01000001">
    <property type="protein sequence ID" value="SKB24851.1"/>
    <property type="molecule type" value="Genomic_DNA"/>
</dbReference>
<evidence type="ECO:0000256" key="4">
    <source>
        <dbReference type="ARBA" id="ARBA00023136"/>
    </source>
</evidence>
<dbReference type="InterPro" id="IPR007343">
    <property type="entry name" value="Uncharacterised_pept_Zn_put"/>
</dbReference>
<keyword evidence="3" id="KW-1133">Transmembrane helix</keyword>
<dbReference type="AlphaFoldDB" id="A0A1T4ZPZ7"/>
<dbReference type="GO" id="GO:0016020">
    <property type="term" value="C:membrane"/>
    <property type="evidence" value="ECO:0007669"/>
    <property type="project" value="UniProtKB-SubCell"/>
</dbReference>
<keyword evidence="2" id="KW-0812">Transmembrane</keyword>
<evidence type="ECO:0000256" key="1">
    <source>
        <dbReference type="ARBA" id="ARBA00004167"/>
    </source>
</evidence>
<protein>
    <recommendedName>
        <fullName evidence="8">Zinc metalloprotease</fullName>
    </recommendedName>
</protein>
<sequence>MRLDDESESTNYEIRSGRGGGGFGLPVGIPLGRGGLGCGSLILIGIISLVLGVNPLTLLGDGGGQGPVVQQQSQPGEAPGSSGEKTPVMSRSLKVLGSTERVWGRLFQEQGGTYQPTTLVFYSGGTQAGCGFANASAGPFYCPADKRIFLDTSFFDELSGRFGAPGDFAQAYVIAHEVGHHVQDLEGTLDKVHAAQNRLSEREANALQVKVELQADCYAGVWAAQDRNLLEPGDAEAGLRAAAAVGDDTLQKASQGYVVPEGFTHGSAADRQKWLRIGLDSGDPARCDTFGSRGP</sequence>
<dbReference type="PANTHER" id="PTHR30168">
    <property type="entry name" value="PUTATIVE MEMBRANE PROTEIN YPFJ"/>
    <property type="match status" value="1"/>
</dbReference>
<dbReference type="Pfam" id="PF04228">
    <property type="entry name" value="Zn_peptidase"/>
    <property type="match status" value="1"/>
</dbReference>
<evidence type="ECO:0000313" key="7">
    <source>
        <dbReference type="Proteomes" id="UP000189818"/>
    </source>
</evidence>
<keyword evidence="4" id="KW-0472">Membrane</keyword>
<evidence type="ECO:0000256" key="5">
    <source>
        <dbReference type="SAM" id="MobiDB-lite"/>
    </source>
</evidence>
<organism evidence="6 7">
    <name type="scientific">Rhizorhabdus histidinilytica</name>
    <dbReference type="NCBI Taxonomy" id="439228"/>
    <lineage>
        <taxon>Bacteria</taxon>
        <taxon>Pseudomonadati</taxon>
        <taxon>Pseudomonadota</taxon>
        <taxon>Alphaproteobacteria</taxon>
        <taxon>Sphingomonadales</taxon>
        <taxon>Sphingomonadaceae</taxon>
        <taxon>Rhizorhabdus</taxon>
    </lineage>
</organism>
<accession>A0A1T4ZPZ7</accession>
<dbReference type="SUPFAM" id="SSF55486">
    <property type="entry name" value="Metalloproteases ('zincins'), catalytic domain"/>
    <property type="match status" value="1"/>
</dbReference>
<dbReference type="OrthoDB" id="9774900at2"/>
<dbReference type="PANTHER" id="PTHR30168:SF0">
    <property type="entry name" value="INNER MEMBRANE PROTEIN"/>
    <property type="match status" value="1"/>
</dbReference>
<reference evidence="7" key="1">
    <citation type="submission" date="2017-02" db="EMBL/GenBank/DDBJ databases">
        <authorList>
            <person name="Varghese N."/>
            <person name="Submissions S."/>
        </authorList>
    </citation>
    <scope>NUCLEOTIDE SEQUENCE [LARGE SCALE GENOMIC DNA]</scope>
    <source>
        <strain evidence="7">UM2</strain>
    </source>
</reference>
<feature type="region of interest" description="Disordered" evidence="5">
    <location>
        <begin position="64"/>
        <end position="88"/>
    </location>
</feature>
<keyword evidence="7" id="KW-1185">Reference proteome</keyword>
<dbReference type="RefSeq" id="WP_079646018.1">
    <property type="nucleotide sequence ID" value="NZ_FUYM01000001.1"/>
</dbReference>
<gene>
    <name evidence="6" type="ORF">SAMN06295920_10118</name>
</gene>
<evidence type="ECO:0000256" key="2">
    <source>
        <dbReference type="ARBA" id="ARBA00022692"/>
    </source>
</evidence>
<feature type="compositionally biased region" description="Low complexity" evidence="5">
    <location>
        <begin position="67"/>
        <end position="76"/>
    </location>
</feature>
<proteinExistence type="predicted"/>
<evidence type="ECO:0000256" key="3">
    <source>
        <dbReference type="ARBA" id="ARBA00022989"/>
    </source>
</evidence>
<dbReference type="STRING" id="439228.SAMN06295920_10118"/>
<evidence type="ECO:0000313" key="6">
    <source>
        <dbReference type="EMBL" id="SKB24851.1"/>
    </source>
</evidence>
<name>A0A1T4ZPZ7_9SPHN</name>